<dbReference type="PANTHER" id="PTHR13789">
    <property type="entry name" value="MONOOXYGENASE"/>
    <property type="match status" value="1"/>
</dbReference>
<gene>
    <name evidence="4" type="ORF">FGL95_08880</name>
</gene>
<dbReference type="InterPro" id="IPR002938">
    <property type="entry name" value="FAD-bd"/>
</dbReference>
<comment type="caution">
    <text evidence="4">The sequence shown here is derived from an EMBL/GenBank/DDBJ whole genome shotgun (WGS) entry which is preliminary data.</text>
</comment>
<proteinExistence type="predicted"/>
<sequence length="438" mass="47242">MEESRLVISDAHNRRVWTFADHGRFHRRPRLDHRARVIPQLRVLVIGAGVGGISVARGLLRDGHDVTVFEQKSAVRAGGGAVTIWPNGATVLTQLGVDMSEAGQVLSTVRVMTSTGRKIATFDAATMAERLGAPVRMVPRRVLLERLLDGFPMDRVRCGSCAVAVTNTADGMRVEFADGSLATGDLVIGADGLHSVVRDIVGAQAAQPTGWCSWQGLASVPQIADRGTAFVIIGEHGNLGMWPAGGAELQFWFDLPWTRDYIRPNRPLELIRSHFAGWSDNVDTVLSVLTADDLAHSPYPHFRHPIPPVVDQGALTLLGDAAHTMPPTLAQGTNQALLDTMVLCEALTRVGSQASQSGVTAALRWYEKVRRNRVTVVSRVASLQVSHGEAAMRPAALVPDAVMTWVLSTFLRSVSHRRLSAAIAKDLDSAHTATSPGR</sequence>
<dbReference type="Gene3D" id="3.50.50.60">
    <property type="entry name" value="FAD/NAD(P)-binding domain"/>
    <property type="match status" value="1"/>
</dbReference>
<dbReference type="AlphaFoldDB" id="A0A848K8K7"/>
<dbReference type="PRINTS" id="PR00420">
    <property type="entry name" value="RNGMNOXGNASE"/>
</dbReference>
<dbReference type="EMBL" id="VCQU01000002">
    <property type="protein sequence ID" value="NMN95143.1"/>
    <property type="molecule type" value="Genomic_DNA"/>
</dbReference>
<evidence type="ECO:0000259" key="3">
    <source>
        <dbReference type="Pfam" id="PF01494"/>
    </source>
</evidence>
<evidence type="ECO:0000256" key="2">
    <source>
        <dbReference type="ARBA" id="ARBA00023033"/>
    </source>
</evidence>
<dbReference type="SUPFAM" id="SSF51905">
    <property type="entry name" value="FAD/NAD(P)-binding domain"/>
    <property type="match status" value="1"/>
</dbReference>
<feature type="domain" description="FAD-binding" evidence="3">
    <location>
        <begin position="42"/>
        <end position="375"/>
    </location>
</feature>
<accession>A0A848K8K7</accession>
<name>A0A848K8K7_9NOCA</name>
<dbReference type="Pfam" id="PF01494">
    <property type="entry name" value="FAD_binding_3"/>
    <property type="match status" value="1"/>
</dbReference>
<dbReference type="InterPro" id="IPR036188">
    <property type="entry name" value="FAD/NAD-bd_sf"/>
</dbReference>
<keyword evidence="5" id="KW-1185">Reference proteome</keyword>
<dbReference type="GO" id="GO:0071949">
    <property type="term" value="F:FAD binding"/>
    <property type="evidence" value="ECO:0007669"/>
    <property type="project" value="InterPro"/>
</dbReference>
<reference evidence="4 5" key="2">
    <citation type="submission" date="2020-06" db="EMBL/GenBank/DDBJ databases">
        <title>Antribacter stalactiti gen. nov., sp. nov., a new member of the family Nacardiaceae isolated from a cave.</title>
        <authorList>
            <person name="Kim I.S."/>
        </authorList>
    </citation>
    <scope>NUCLEOTIDE SEQUENCE [LARGE SCALE GENOMIC DNA]</scope>
    <source>
        <strain evidence="4 5">YC2-7</strain>
    </source>
</reference>
<keyword evidence="1" id="KW-0560">Oxidoreductase</keyword>
<dbReference type="InterPro" id="IPR050493">
    <property type="entry name" value="FAD-dep_Monooxygenase_BioMet"/>
</dbReference>
<evidence type="ECO:0000313" key="5">
    <source>
        <dbReference type="Proteomes" id="UP000535543"/>
    </source>
</evidence>
<evidence type="ECO:0000256" key="1">
    <source>
        <dbReference type="ARBA" id="ARBA00023002"/>
    </source>
</evidence>
<dbReference type="GO" id="GO:0004497">
    <property type="term" value="F:monooxygenase activity"/>
    <property type="evidence" value="ECO:0007669"/>
    <property type="project" value="UniProtKB-KW"/>
</dbReference>
<dbReference type="PANTHER" id="PTHR13789:SF309">
    <property type="entry name" value="PUTATIVE (AFU_ORTHOLOGUE AFUA_6G14510)-RELATED"/>
    <property type="match status" value="1"/>
</dbReference>
<keyword evidence="2 4" id="KW-0503">Monooxygenase</keyword>
<protein>
    <submittedName>
        <fullName evidence="4">FAD-dependent monooxygenase</fullName>
    </submittedName>
</protein>
<evidence type="ECO:0000313" key="4">
    <source>
        <dbReference type="EMBL" id="NMN95143.1"/>
    </source>
</evidence>
<dbReference type="Proteomes" id="UP000535543">
    <property type="component" value="Unassembled WGS sequence"/>
</dbReference>
<reference evidence="4 5" key="1">
    <citation type="submission" date="2019-05" db="EMBL/GenBank/DDBJ databases">
        <authorList>
            <person name="Lee S.D."/>
        </authorList>
    </citation>
    <scope>NUCLEOTIDE SEQUENCE [LARGE SCALE GENOMIC DNA]</scope>
    <source>
        <strain evidence="4 5">YC2-7</strain>
    </source>
</reference>
<organism evidence="4 5">
    <name type="scientific">Antrihabitans stalactiti</name>
    <dbReference type="NCBI Taxonomy" id="2584121"/>
    <lineage>
        <taxon>Bacteria</taxon>
        <taxon>Bacillati</taxon>
        <taxon>Actinomycetota</taxon>
        <taxon>Actinomycetes</taxon>
        <taxon>Mycobacteriales</taxon>
        <taxon>Nocardiaceae</taxon>
        <taxon>Antrihabitans</taxon>
    </lineage>
</organism>